<feature type="disulfide bond" evidence="4">
    <location>
        <begin position="1035"/>
        <end position="1061"/>
    </location>
</feature>
<sequence>MSFEQKRNIIVFLCYITITVYKFRVSGAPSLDMFNVRRDSVANQENSSENERGSTTKRHTNQKSEYMNGRFILSRNFRTTVDNSNQQTQNAELNKGVIAPTVSDMDALWNVRNAFSVHKKSVDLDSENIVGFKGFEGHSVQGKVYGPSVNHNGHSSEWLAMRPLVQCNDNLMTLTASGRGYIHLMVERVDASPISLFQVPPNCGYHLKTTWRDLVMMAPYDGCYVRQEKGNYVLHMLWWGSPVKFACPVLNPVQPQSAFSVLCSHFGLAVQIHKAEVMHRLRVQENGGWVPFVSQECAYQVESHPGDLIYFVPFTALCVTIKNGVHLPLQMDSQEFTFSCPRPPPLSIPPGDPHYHPIADHVISPPTTPSPPPSAQEQMPTRPAFFHFSPHGQHLQRPHFPYPTPGYNHHPHIHPGSHQRIPLRPGQALHPGPYPPLPGRYPGNFPLYTIGPGQHPYIPRDYPGPTKPSPPSVTASSPQIPFQRPQVPSNPTAFSPYYAPHLPPGPAPHPGSYQPLPGRYPGLYPIYPVVPGHHPYSHRDYPSTPRPELIPAMASPTQTSPPTTWLSELHPGPEDPKMPIAFPTRQPHLQTGPAPYPGHHIPLPGRYPGYYPFYPIQPGQHHYGPDYFDPPTPEPTPVPPSLPPTPSPAPQPSPGHQDPVVSTVYLPHPHLHLGLAPHPGSHQPVQEEYPGRYVIYPLGPGRQPYIPEIDPDQLTLVTPSPSQTLFPPHPTWLPSAPQEPTVPMVPPAAHAPQPVTCPPYAQTFCGYYPYSVLTPPPQPQDPNPFYGHHSFYQPCLHLPELQAEPSLRCLPEQMMVSLPTALPDSVQVKDEIQGWVSISSAPEACRYILQRRKGGGVILYSPFPACHSQASALDPNRLSFTLRIWDVVLGKYSTLKLQCPYTQSTLAPSLTTPLSSTTPISLMTHTRPLAPPRPKLLCSARYMSVELPPGTLSGIAIRDIKGSKMSLNDAPKHCGYEASRGKDGTITLTLPFSSCHLTVQGTEHRIDVIYSTEHGQTQEAHLSCPVSIAGSSEECNLPLEHRLPCGSDHKTEEECLSLGCCYSSRSPGCYYPMDECTADRHFVFLVPASITSPPLSPNLLATTGSPSCTPERVTSDYALFKIPLEGCGAHRYEVGESVIYMVEIVKGVQTISLHYGTITRETPLRLLVECRYTPGSVVSVGYMVKSPTLGPSIQAHGVFGVQLRIAKDGEYTSYYPQYHRPLQMLLGKPLYLEPGYFFTTGVQTPWTQSLSQHFQHLITPRARHAGSQSLPSSSFPRGRRRWTTTKKSTSCVPRRCARRRTVRVPKDAWARDEKRQRPILLEE</sequence>
<evidence type="ECO:0000313" key="9">
    <source>
        <dbReference type="Proteomes" id="UP001557470"/>
    </source>
</evidence>
<dbReference type="SMART" id="SM00241">
    <property type="entry name" value="ZP"/>
    <property type="match status" value="1"/>
</dbReference>
<evidence type="ECO:0000256" key="5">
    <source>
        <dbReference type="SAM" id="MobiDB-lite"/>
    </source>
</evidence>
<feature type="region of interest" description="Disordered" evidence="5">
    <location>
        <begin position="622"/>
        <end position="662"/>
    </location>
</feature>
<feature type="region of interest" description="Disordered" evidence="5">
    <location>
        <begin position="41"/>
        <end position="65"/>
    </location>
</feature>
<feature type="disulfide bond" evidence="4">
    <location>
        <begin position="1045"/>
        <end position="1060"/>
    </location>
</feature>
<dbReference type="EMBL" id="JAGEUA010000002">
    <property type="protein sequence ID" value="KAL1005842.1"/>
    <property type="molecule type" value="Genomic_DNA"/>
</dbReference>
<dbReference type="PROSITE" id="PS51034">
    <property type="entry name" value="ZP_2"/>
    <property type="match status" value="1"/>
</dbReference>
<evidence type="ECO:0000259" key="6">
    <source>
        <dbReference type="PROSITE" id="PS51034"/>
    </source>
</evidence>
<dbReference type="InterPro" id="IPR000519">
    <property type="entry name" value="P_trefoil_dom"/>
</dbReference>
<dbReference type="Proteomes" id="UP001557470">
    <property type="component" value="Unassembled WGS sequence"/>
</dbReference>
<dbReference type="InterPro" id="IPR055356">
    <property type="entry name" value="ZP-N"/>
</dbReference>
<dbReference type="Pfam" id="PF00088">
    <property type="entry name" value="Trefoil"/>
    <property type="match status" value="1"/>
</dbReference>
<feature type="region of interest" description="Disordered" evidence="5">
    <location>
        <begin position="1262"/>
        <end position="1291"/>
    </location>
</feature>
<evidence type="ECO:0000256" key="3">
    <source>
        <dbReference type="ARBA" id="ARBA00023180"/>
    </source>
</evidence>
<proteinExistence type="inferred from homology"/>
<dbReference type="InterPro" id="IPR051148">
    <property type="entry name" value="Zona_Pellucida_Domain_gp"/>
</dbReference>
<evidence type="ECO:0008006" key="10">
    <source>
        <dbReference type="Google" id="ProtNLM"/>
    </source>
</evidence>
<feature type="compositionally biased region" description="Polar residues" evidence="5">
    <location>
        <begin position="1266"/>
        <end position="1275"/>
    </location>
</feature>
<keyword evidence="3" id="KW-0325">Glycoprotein</keyword>
<dbReference type="PANTHER" id="PTHR23343">
    <property type="entry name" value="ZONA PELLUCIDA SPERM-BINDING PROTEIN"/>
    <property type="match status" value="1"/>
</dbReference>
<dbReference type="Pfam" id="PF23344">
    <property type="entry name" value="ZP-N"/>
    <property type="match status" value="1"/>
</dbReference>
<feature type="domain" description="P-type" evidence="7">
    <location>
        <begin position="1033"/>
        <end position="1073"/>
    </location>
</feature>
<reference evidence="8 9" key="1">
    <citation type="submission" date="2024-06" db="EMBL/GenBank/DDBJ databases">
        <authorList>
            <person name="Pan Q."/>
            <person name="Wen M."/>
            <person name="Jouanno E."/>
            <person name="Zahm M."/>
            <person name="Klopp C."/>
            <person name="Cabau C."/>
            <person name="Louis A."/>
            <person name="Berthelot C."/>
            <person name="Parey E."/>
            <person name="Roest Crollius H."/>
            <person name="Montfort J."/>
            <person name="Robinson-Rechavi M."/>
            <person name="Bouchez O."/>
            <person name="Lampietro C."/>
            <person name="Lopez Roques C."/>
            <person name="Donnadieu C."/>
            <person name="Postlethwait J."/>
            <person name="Bobe J."/>
            <person name="Verreycken H."/>
            <person name="Guiguen Y."/>
        </authorList>
    </citation>
    <scope>NUCLEOTIDE SEQUENCE [LARGE SCALE GENOMIC DNA]</scope>
    <source>
        <strain evidence="8">Up_M1</strain>
        <tissue evidence="8">Testis</tissue>
    </source>
</reference>
<evidence type="ECO:0000256" key="4">
    <source>
        <dbReference type="PROSITE-ProRule" id="PRU00779"/>
    </source>
</evidence>
<dbReference type="Gene3D" id="2.60.40.3210">
    <property type="entry name" value="Zona pellucida, ZP-N domain"/>
    <property type="match status" value="1"/>
</dbReference>
<dbReference type="CDD" id="cd00111">
    <property type="entry name" value="Trefoil"/>
    <property type="match status" value="1"/>
</dbReference>
<name>A0ABD0XDF3_UMBPY</name>
<comment type="caution">
    <text evidence="8">The sequence shown here is derived from an EMBL/GenBank/DDBJ whole genome shotgun (WGS) entry which is preliminary data.</text>
</comment>
<dbReference type="PROSITE" id="PS51448">
    <property type="entry name" value="P_TREFOIL_2"/>
    <property type="match status" value="1"/>
</dbReference>
<evidence type="ECO:0000259" key="7">
    <source>
        <dbReference type="PROSITE" id="PS51448"/>
    </source>
</evidence>
<dbReference type="Gene3D" id="4.10.110.10">
    <property type="entry name" value="Spasmolytic Protein, domain 1"/>
    <property type="match status" value="1"/>
</dbReference>
<dbReference type="PANTHER" id="PTHR23343:SF117">
    <property type="entry name" value="ZONA PELLUCIDA SPERM-BINDING PROTEIN 4-LIKE ISOFORM X1"/>
    <property type="match status" value="1"/>
</dbReference>
<dbReference type="InterPro" id="IPR001507">
    <property type="entry name" value="ZP_dom"/>
</dbReference>
<keyword evidence="2 4" id="KW-1015">Disulfide bond</keyword>
<organism evidence="8 9">
    <name type="scientific">Umbra pygmaea</name>
    <name type="common">Eastern mudminnow</name>
    <dbReference type="NCBI Taxonomy" id="75934"/>
    <lineage>
        <taxon>Eukaryota</taxon>
        <taxon>Metazoa</taxon>
        <taxon>Chordata</taxon>
        <taxon>Craniata</taxon>
        <taxon>Vertebrata</taxon>
        <taxon>Euteleostomi</taxon>
        <taxon>Actinopterygii</taxon>
        <taxon>Neopterygii</taxon>
        <taxon>Teleostei</taxon>
        <taxon>Protacanthopterygii</taxon>
        <taxon>Esociformes</taxon>
        <taxon>Umbridae</taxon>
        <taxon>Umbra</taxon>
    </lineage>
</organism>
<dbReference type="InterPro" id="IPR017957">
    <property type="entry name" value="P_trefoil_CS"/>
</dbReference>
<evidence type="ECO:0000313" key="8">
    <source>
        <dbReference type="EMBL" id="KAL1005842.1"/>
    </source>
</evidence>
<feature type="region of interest" description="Disordered" evidence="5">
    <location>
        <begin position="455"/>
        <end position="480"/>
    </location>
</feature>
<feature type="compositionally biased region" description="Pro residues" evidence="5">
    <location>
        <begin position="628"/>
        <end position="653"/>
    </location>
</feature>
<keyword evidence="9" id="KW-1185">Reference proteome</keyword>
<evidence type="ECO:0000256" key="2">
    <source>
        <dbReference type="ARBA" id="ARBA00023157"/>
    </source>
</evidence>
<protein>
    <recommendedName>
        <fullName evidence="10">ZP domain-containing protein</fullName>
    </recommendedName>
</protein>
<gene>
    <name evidence="8" type="ORF">UPYG_G00064650</name>
</gene>
<evidence type="ECO:0000256" key="1">
    <source>
        <dbReference type="ARBA" id="ARBA00010863"/>
    </source>
</evidence>
<comment type="caution">
    <text evidence="4">Lacks conserved residue(s) required for the propagation of feature annotation.</text>
</comment>
<feature type="domain" description="ZP" evidence="6">
    <location>
        <begin position="1075"/>
        <end position="1323"/>
    </location>
</feature>
<dbReference type="InterPro" id="IPR044913">
    <property type="entry name" value="P_trefoil_dom_sf"/>
</dbReference>
<accession>A0ABD0XDF3</accession>
<dbReference type="SMART" id="SM00018">
    <property type="entry name" value="PD"/>
    <property type="match status" value="1"/>
</dbReference>
<dbReference type="SUPFAM" id="SSF57492">
    <property type="entry name" value="Trefoil"/>
    <property type="match status" value="1"/>
</dbReference>
<comment type="similarity">
    <text evidence="1">Belongs to the ZP domain family. ZPB subfamily.</text>
</comment>
<dbReference type="PROSITE" id="PS00025">
    <property type="entry name" value="P_TREFOIL_1"/>
    <property type="match status" value="1"/>
</dbReference>